<keyword evidence="2" id="KW-1185">Reference proteome</keyword>
<dbReference type="Proteomes" id="UP000741863">
    <property type="component" value="Unassembled WGS sequence"/>
</dbReference>
<comment type="caution">
    <text evidence="1">The sequence shown here is derived from an EMBL/GenBank/DDBJ whole genome shotgun (WGS) entry which is preliminary data.</text>
</comment>
<accession>A0ABS2PBZ6</accession>
<proteinExistence type="predicted"/>
<evidence type="ECO:0000313" key="1">
    <source>
        <dbReference type="EMBL" id="MBM7632949.1"/>
    </source>
</evidence>
<sequence length="49" mass="5758">MNDHVSYSQENDVNCIDEPQHCSEDTIEDIVRRLQDQGIDVTICRRRPN</sequence>
<dbReference type="EMBL" id="JAFBEC010000005">
    <property type="protein sequence ID" value="MBM7632949.1"/>
    <property type="molecule type" value="Genomic_DNA"/>
</dbReference>
<organism evidence="1 2">
    <name type="scientific">Geomicrobium sediminis</name>
    <dbReference type="NCBI Taxonomy" id="1347788"/>
    <lineage>
        <taxon>Bacteria</taxon>
        <taxon>Bacillati</taxon>
        <taxon>Bacillota</taxon>
        <taxon>Bacilli</taxon>
        <taxon>Bacillales</taxon>
        <taxon>Geomicrobium</taxon>
    </lineage>
</organism>
<dbReference type="RefSeq" id="WP_204697434.1">
    <property type="nucleotide sequence ID" value="NZ_JAFBEC010000005.1"/>
</dbReference>
<gene>
    <name evidence="1" type="ORF">JOD17_002043</name>
</gene>
<evidence type="ECO:0000313" key="2">
    <source>
        <dbReference type="Proteomes" id="UP000741863"/>
    </source>
</evidence>
<name>A0ABS2PBZ6_9BACL</name>
<reference evidence="1 2" key="1">
    <citation type="submission" date="2021-01" db="EMBL/GenBank/DDBJ databases">
        <title>Genomic Encyclopedia of Type Strains, Phase IV (KMG-IV): sequencing the most valuable type-strain genomes for metagenomic binning, comparative biology and taxonomic classification.</title>
        <authorList>
            <person name="Goeker M."/>
        </authorList>
    </citation>
    <scope>NUCLEOTIDE SEQUENCE [LARGE SCALE GENOMIC DNA]</scope>
    <source>
        <strain evidence="1 2">DSM 25540</strain>
    </source>
</reference>
<protein>
    <submittedName>
        <fullName evidence="1">Uncharacterized protein</fullName>
    </submittedName>
</protein>